<feature type="chain" id="PRO_5019387716" evidence="3">
    <location>
        <begin position="20"/>
        <end position="396"/>
    </location>
</feature>
<dbReference type="Gene3D" id="2.60.120.200">
    <property type="match status" value="1"/>
</dbReference>
<dbReference type="InterPro" id="IPR013728">
    <property type="entry name" value="BT_3987-like_N"/>
</dbReference>
<evidence type="ECO:0000256" key="3">
    <source>
        <dbReference type="SAM" id="SignalP"/>
    </source>
</evidence>
<evidence type="ECO:0000313" key="6">
    <source>
        <dbReference type="Proteomes" id="UP000285864"/>
    </source>
</evidence>
<dbReference type="SMART" id="SM00560">
    <property type="entry name" value="LamGL"/>
    <property type="match status" value="1"/>
</dbReference>
<reference evidence="5 6" key="1">
    <citation type="submission" date="2018-08" db="EMBL/GenBank/DDBJ databases">
        <title>A genome reference for cultivated species of the human gut microbiota.</title>
        <authorList>
            <person name="Zou Y."/>
            <person name="Xue W."/>
            <person name="Luo G."/>
        </authorList>
    </citation>
    <scope>NUCLEOTIDE SEQUENCE [LARGE SCALE GENOMIC DNA]</scope>
    <source>
        <strain evidence="5 6">AF24-2</strain>
    </source>
</reference>
<dbReference type="Pfam" id="PF08522">
    <property type="entry name" value="BT_3987-like_N"/>
    <property type="match status" value="1"/>
</dbReference>
<keyword evidence="1 3" id="KW-0732">Signal</keyword>
<protein>
    <submittedName>
        <fullName evidence="5">DUF1735 domain-containing protein</fullName>
    </submittedName>
</protein>
<evidence type="ECO:0000313" key="5">
    <source>
        <dbReference type="EMBL" id="RGR98306.1"/>
    </source>
</evidence>
<accession>A0A412GU61</accession>
<dbReference type="SUPFAM" id="SSF49899">
    <property type="entry name" value="Concanavalin A-like lectins/glucanases"/>
    <property type="match status" value="1"/>
</dbReference>
<dbReference type="InterPro" id="IPR006558">
    <property type="entry name" value="LamG-like"/>
</dbReference>
<dbReference type="GO" id="GO:0004553">
    <property type="term" value="F:hydrolase activity, hydrolyzing O-glycosyl compounds"/>
    <property type="evidence" value="ECO:0007669"/>
    <property type="project" value="UniProtKB-ARBA"/>
</dbReference>
<feature type="domain" description="LamG-like jellyroll fold" evidence="4">
    <location>
        <begin position="189"/>
        <end position="334"/>
    </location>
</feature>
<keyword evidence="6" id="KW-1185">Reference proteome</keyword>
<dbReference type="Gene3D" id="2.60.40.1740">
    <property type="entry name" value="hypothetical protein (bacova_03559)"/>
    <property type="match status" value="1"/>
</dbReference>
<dbReference type="RefSeq" id="WP_118483594.1">
    <property type="nucleotide sequence ID" value="NZ_QRUU01000013.1"/>
</dbReference>
<organism evidence="5 6">
    <name type="scientific">Phocaeicola coprocola</name>
    <dbReference type="NCBI Taxonomy" id="310298"/>
    <lineage>
        <taxon>Bacteria</taxon>
        <taxon>Pseudomonadati</taxon>
        <taxon>Bacteroidota</taxon>
        <taxon>Bacteroidia</taxon>
        <taxon>Bacteroidales</taxon>
        <taxon>Bacteroidaceae</taxon>
        <taxon>Phocaeicola</taxon>
    </lineage>
</organism>
<dbReference type="Proteomes" id="UP000285864">
    <property type="component" value="Unassembled WGS sequence"/>
</dbReference>
<dbReference type="InterPro" id="IPR013320">
    <property type="entry name" value="ConA-like_dom_sf"/>
</dbReference>
<dbReference type="Pfam" id="PF13385">
    <property type="entry name" value="Laminin_G_3"/>
    <property type="match status" value="1"/>
</dbReference>
<feature type="signal peptide" evidence="3">
    <location>
        <begin position="1"/>
        <end position="19"/>
    </location>
</feature>
<dbReference type="GO" id="GO:0005975">
    <property type="term" value="P:carbohydrate metabolic process"/>
    <property type="evidence" value="ECO:0007669"/>
    <property type="project" value="UniProtKB-ARBA"/>
</dbReference>
<name>A0A412GU61_9BACT</name>
<evidence type="ECO:0000256" key="2">
    <source>
        <dbReference type="ARBA" id="ARBA00023157"/>
    </source>
</evidence>
<dbReference type="AlphaFoldDB" id="A0A412GU61"/>
<gene>
    <name evidence="5" type="ORF">DWY20_04875</name>
</gene>
<comment type="caution">
    <text evidence="5">The sequence shown here is derived from an EMBL/GenBank/DDBJ whole genome shotgun (WGS) entry which is preliminary data.</text>
</comment>
<dbReference type="EMBL" id="QRUU01000013">
    <property type="protein sequence ID" value="RGR98306.1"/>
    <property type="molecule type" value="Genomic_DNA"/>
</dbReference>
<evidence type="ECO:0000256" key="1">
    <source>
        <dbReference type="ARBA" id="ARBA00022729"/>
    </source>
</evidence>
<proteinExistence type="predicted"/>
<sequence length="396" mass="44166">MKLKNISFISLTLLSGVFATNCTDDIENFSNKIFMTDSDPSTVLIKPTSVEESHEFTLSIPKPEGQDVTFTIAADASLVSAYENIYYTSGMEMLPADNYELSTTTGIIPAGSLNSDPIEIKFKGLDTIDDTKTYVLPVTVTSCSIDILASNKTQYYVVRKGALIDVVPDITKNAIYTDAWATPEKFKLNKLTAEALIYPTVFGDGHESGISTLMGTESGFLLRFGDAGVEPNILQIATKAGNFAVSRAVNLNTWTHVAVTYDSEAKEIYVYFNGVEIDHFTGVDAGTVDWSPEHSNDNDGKPRSFWVGHSYNDNRWFEGRISEVRVWDKVLTKDEINTENHFYVLEEPENEENLILYWKLCDNQTNDVKDYSQYGNNGVFQKEATWVEVSLPATNE</sequence>
<evidence type="ECO:0000259" key="4">
    <source>
        <dbReference type="SMART" id="SM00560"/>
    </source>
</evidence>
<keyword evidence="2" id="KW-1015">Disulfide bond</keyword>